<protein>
    <recommendedName>
        <fullName evidence="3">peptidylprolyl isomerase</fullName>
        <ecNumber evidence="3">5.2.1.8</ecNumber>
    </recommendedName>
</protein>
<keyword evidence="6" id="KW-0677">Repeat</keyword>
<dbReference type="EC" id="5.2.1.8" evidence="3"/>
<evidence type="ECO:0000256" key="12">
    <source>
        <dbReference type="SAM" id="Phobius"/>
    </source>
</evidence>
<dbReference type="PROSITE" id="PS50005">
    <property type="entry name" value="TPR"/>
    <property type="match status" value="1"/>
</dbReference>
<dbReference type="AlphaFoldDB" id="A0A1D3S3G2"/>
<feature type="compositionally biased region" description="Basic and acidic residues" evidence="11">
    <location>
        <begin position="114"/>
        <end position="127"/>
    </location>
</feature>
<dbReference type="SUPFAM" id="SSF48452">
    <property type="entry name" value="TPR-like"/>
    <property type="match status" value="1"/>
</dbReference>
<keyword evidence="12" id="KW-1133">Transmembrane helix</keyword>
<evidence type="ECO:0000313" key="13">
    <source>
        <dbReference type="EMBL" id="SCN63063.1"/>
    </source>
</evidence>
<evidence type="ECO:0000256" key="1">
    <source>
        <dbReference type="ARBA" id="ARBA00000971"/>
    </source>
</evidence>
<dbReference type="EMBL" id="LT608166">
    <property type="protein sequence ID" value="SCN63063.1"/>
    <property type="molecule type" value="Genomic_DNA"/>
</dbReference>
<dbReference type="PANTHER" id="PTHR46512">
    <property type="entry name" value="PEPTIDYLPROLYL ISOMERASE"/>
    <property type="match status" value="1"/>
</dbReference>
<evidence type="ECO:0000256" key="5">
    <source>
        <dbReference type="ARBA" id="ARBA00022553"/>
    </source>
</evidence>
<gene>
    <name evidence="13" type="ORF">PCHCB_000451900</name>
</gene>
<feature type="compositionally biased region" description="Basic and acidic residues" evidence="11">
    <location>
        <begin position="52"/>
        <end position="106"/>
    </location>
</feature>
<dbReference type="GO" id="GO:0005737">
    <property type="term" value="C:cytoplasm"/>
    <property type="evidence" value="ECO:0007669"/>
    <property type="project" value="UniProtKB-SubCell"/>
</dbReference>
<evidence type="ECO:0000256" key="11">
    <source>
        <dbReference type="SAM" id="MobiDB-lite"/>
    </source>
</evidence>
<evidence type="ECO:0000256" key="10">
    <source>
        <dbReference type="PROSITE-ProRule" id="PRU00339"/>
    </source>
</evidence>
<proteinExistence type="predicted"/>
<dbReference type="InterPro" id="IPR019734">
    <property type="entry name" value="TPR_rpt"/>
</dbReference>
<dbReference type="Gene3D" id="1.25.40.10">
    <property type="entry name" value="Tetratricopeptide repeat domain"/>
    <property type="match status" value="1"/>
</dbReference>
<keyword evidence="7 10" id="KW-0802">TPR repeat</keyword>
<dbReference type="Pfam" id="PF07719">
    <property type="entry name" value="TPR_2"/>
    <property type="match status" value="1"/>
</dbReference>
<evidence type="ECO:0000256" key="2">
    <source>
        <dbReference type="ARBA" id="ARBA00004496"/>
    </source>
</evidence>
<evidence type="ECO:0000313" key="14">
    <source>
        <dbReference type="Proteomes" id="UP000195489"/>
    </source>
</evidence>
<feature type="repeat" description="TPR" evidence="10">
    <location>
        <begin position="225"/>
        <end position="258"/>
    </location>
</feature>
<keyword evidence="9" id="KW-0413">Isomerase</keyword>
<dbReference type="PANTHER" id="PTHR46512:SF9">
    <property type="entry name" value="PEPTIDYLPROLYL ISOMERASE"/>
    <property type="match status" value="1"/>
</dbReference>
<evidence type="ECO:0000256" key="6">
    <source>
        <dbReference type="ARBA" id="ARBA00022737"/>
    </source>
</evidence>
<accession>A0A1D3S3G2</accession>
<feature type="transmembrane region" description="Helical" evidence="12">
    <location>
        <begin position="309"/>
        <end position="332"/>
    </location>
</feature>
<evidence type="ECO:0000256" key="3">
    <source>
        <dbReference type="ARBA" id="ARBA00013194"/>
    </source>
</evidence>
<keyword evidence="5" id="KW-0597">Phosphoprotein</keyword>
<evidence type="ECO:0000256" key="8">
    <source>
        <dbReference type="ARBA" id="ARBA00023110"/>
    </source>
</evidence>
<name>A0A1D3S3G2_PLACU</name>
<dbReference type="InterPro" id="IPR013105">
    <property type="entry name" value="TPR_2"/>
</dbReference>
<keyword evidence="8" id="KW-0697">Rotamase</keyword>
<comment type="catalytic activity">
    <reaction evidence="1">
        <text>[protein]-peptidylproline (omega=180) = [protein]-peptidylproline (omega=0)</text>
        <dbReference type="Rhea" id="RHEA:16237"/>
        <dbReference type="Rhea" id="RHEA-COMP:10747"/>
        <dbReference type="Rhea" id="RHEA-COMP:10748"/>
        <dbReference type="ChEBI" id="CHEBI:83833"/>
        <dbReference type="ChEBI" id="CHEBI:83834"/>
        <dbReference type="EC" id="5.2.1.8"/>
    </reaction>
</comment>
<dbReference type="InterPro" id="IPR011990">
    <property type="entry name" value="TPR-like_helical_dom_sf"/>
</dbReference>
<dbReference type="InterPro" id="IPR050754">
    <property type="entry name" value="FKBP4/5/8-like"/>
</dbReference>
<dbReference type="GO" id="GO:0003755">
    <property type="term" value="F:peptidyl-prolyl cis-trans isomerase activity"/>
    <property type="evidence" value="ECO:0007669"/>
    <property type="project" value="UniProtKB-EC"/>
</dbReference>
<evidence type="ECO:0000256" key="9">
    <source>
        <dbReference type="ARBA" id="ARBA00023235"/>
    </source>
</evidence>
<dbReference type="SMART" id="SM00028">
    <property type="entry name" value="TPR"/>
    <property type="match status" value="2"/>
</dbReference>
<reference evidence="13 14" key="1">
    <citation type="submission" date="2016-08" db="EMBL/GenBank/DDBJ databases">
        <authorList>
            <consortium name="Pathogen Informatics"/>
        </authorList>
    </citation>
    <scope>NUCLEOTIDE SEQUENCE [LARGE SCALE GENOMIC DNA]</scope>
    <source>
        <strain evidence="13 14">CB</strain>
    </source>
</reference>
<keyword evidence="4" id="KW-0963">Cytoplasm</keyword>
<feature type="compositionally biased region" description="Basic and acidic residues" evidence="11">
    <location>
        <begin position="137"/>
        <end position="148"/>
    </location>
</feature>
<feature type="compositionally biased region" description="Basic and acidic residues" evidence="11">
    <location>
        <begin position="11"/>
        <end position="25"/>
    </location>
</feature>
<organism evidence="13 14">
    <name type="scientific">Plasmodium chabaudi chabaudi</name>
    <dbReference type="NCBI Taxonomy" id="31271"/>
    <lineage>
        <taxon>Eukaryota</taxon>
        <taxon>Sar</taxon>
        <taxon>Alveolata</taxon>
        <taxon>Apicomplexa</taxon>
        <taxon>Aconoidasida</taxon>
        <taxon>Haemosporida</taxon>
        <taxon>Plasmodiidae</taxon>
        <taxon>Plasmodium</taxon>
        <taxon>Plasmodium (Vinckeia)</taxon>
    </lineage>
</organism>
<comment type="subcellular location">
    <subcellularLocation>
        <location evidence="2">Cytoplasm</location>
    </subcellularLocation>
</comment>
<sequence>MEVISNGTKLKKIDNEPEKYIDKNENLGTNVSEKHVPKLSSTQLKKNPSVVAEKKSQKKECDENEVKGESDENEAKGESDENEVKGESDENEVKGESDENEVKGESDENEEKDESDKSEEKGEEKVSILKNPDFSDDEKLNKDDANEKYKSGDYEGALKIWKRGLKSINYVLSKHEELNSEKLYEFKKMHSTYCSNIAQGHLKLSQYSECVKYSLLAKEHDKLNVKIYFRLAKGYFMLGKYDDAIHVLNEGIKINNDTALINLLQVVKRKKLIYLQKEKNTMKFIFQKLEEKSIIETDKKNENTFFNNIFSFICLFLMYVYSLFASLSNYFSHIIKKQKMIKKDK</sequence>
<feature type="region of interest" description="Disordered" evidence="11">
    <location>
        <begin position="1"/>
        <end position="148"/>
    </location>
</feature>
<evidence type="ECO:0000256" key="7">
    <source>
        <dbReference type="ARBA" id="ARBA00022803"/>
    </source>
</evidence>
<evidence type="ECO:0000256" key="4">
    <source>
        <dbReference type="ARBA" id="ARBA00022490"/>
    </source>
</evidence>
<keyword evidence="12" id="KW-0812">Transmembrane</keyword>
<dbReference type="Proteomes" id="UP000195489">
    <property type="component" value="Chromosome 14"/>
</dbReference>
<keyword evidence="12" id="KW-0472">Membrane</keyword>